<reference evidence="3" key="1">
    <citation type="submission" date="2017-04" db="EMBL/GenBank/DDBJ databases">
        <authorList>
            <person name="Varghese N."/>
            <person name="Submissions S."/>
        </authorList>
    </citation>
    <scope>NUCLEOTIDE SEQUENCE [LARGE SCALE GENOMIC DNA]</scope>
    <source>
        <strain evidence="3">DSM 16512</strain>
    </source>
</reference>
<dbReference type="InterPro" id="IPR030489">
    <property type="entry name" value="TR_Rrf2-type_CS"/>
</dbReference>
<dbReference type="PANTHER" id="PTHR33221">
    <property type="entry name" value="WINGED HELIX-TURN-HELIX TRANSCRIPTIONAL REGULATOR, RRF2 FAMILY"/>
    <property type="match status" value="1"/>
</dbReference>
<dbReference type="PROSITE" id="PS01332">
    <property type="entry name" value="HTH_RRF2_1"/>
    <property type="match status" value="1"/>
</dbReference>
<evidence type="ECO:0000256" key="1">
    <source>
        <dbReference type="ARBA" id="ARBA00023125"/>
    </source>
</evidence>
<dbReference type="STRING" id="1069081.SAMN05660197_0505"/>
<dbReference type="PANTHER" id="PTHR33221:SF5">
    <property type="entry name" value="HTH-TYPE TRANSCRIPTIONAL REGULATOR ISCR"/>
    <property type="match status" value="1"/>
</dbReference>
<dbReference type="Gene3D" id="1.10.10.10">
    <property type="entry name" value="Winged helix-like DNA-binding domain superfamily/Winged helix DNA-binding domain"/>
    <property type="match status" value="1"/>
</dbReference>
<keyword evidence="1" id="KW-0238">DNA-binding</keyword>
<dbReference type="SUPFAM" id="SSF46785">
    <property type="entry name" value="Winged helix' DNA-binding domain"/>
    <property type="match status" value="1"/>
</dbReference>
<dbReference type="OrthoDB" id="9800519at2"/>
<dbReference type="GO" id="GO:0003677">
    <property type="term" value="F:DNA binding"/>
    <property type="evidence" value="ECO:0007669"/>
    <property type="project" value="UniProtKB-KW"/>
</dbReference>
<dbReference type="InterPro" id="IPR000944">
    <property type="entry name" value="Tscrpt_reg_Rrf2"/>
</dbReference>
<dbReference type="EMBL" id="FWWZ01000001">
    <property type="protein sequence ID" value="SMC08739.1"/>
    <property type="molecule type" value="Genomic_DNA"/>
</dbReference>
<accession>A0A1W1WR98</accession>
<proteinExistence type="predicted"/>
<dbReference type="PROSITE" id="PS51197">
    <property type="entry name" value="HTH_RRF2_2"/>
    <property type="match status" value="1"/>
</dbReference>
<dbReference type="Pfam" id="PF02082">
    <property type="entry name" value="Rrf2"/>
    <property type="match status" value="1"/>
</dbReference>
<organism evidence="2 3">
    <name type="scientific">Nitratiruptor tergarcus DSM 16512</name>
    <dbReference type="NCBI Taxonomy" id="1069081"/>
    <lineage>
        <taxon>Bacteria</taxon>
        <taxon>Pseudomonadati</taxon>
        <taxon>Campylobacterota</taxon>
        <taxon>Epsilonproteobacteria</taxon>
        <taxon>Nautiliales</taxon>
        <taxon>Nitratiruptoraceae</taxon>
        <taxon>Nitratiruptor</taxon>
    </lineage>
</organism>
<dbReference type="GO" id="GO:0005829">
    <property type="term" value="C:cytosol"/>
    <property type="evidence" value="ECO:0007669"/>
    <property type="project" value="TreeGrafter"/>
</dbReference>
<dbReference type="AlphaFoldDB" id="A0A1W1WR98"/>
<dbReference type="InterPro" id="IPR036390">
    <property type="entry name" value="WH_DNA-bd_sf"/>
</dbReference>
<dbReference type="RefSeq" id="WP_084275003.1">
    <property type="nucleotide sequence ID" value="NZ_AP026671.1"/>
</dbReference>
<dbReference type="GO" id="GO:0003700">
    <property type="term" value="F:DNA-binding transcription factor activity"/>
    <property type="evidence" value="ECO:0007669"/>
    <property type="project" value="TreeGrafter"/>
</dbReference>
<gene>
    <name evidence="2" type="ORF">SAMN05660197_0505</name>
</gene>
<name>A0A1W1WR98_9BACT</name>
<dbReference type="Proteomes" id="UP000192602">
    <property type="component" value="Unassembled WGS sequence"/>
</dbReference>
<protein>
    <submittedName>
        <fullName evidence="2">Transcriptional regulator, BadM/Rrf2 family</fullName>
    </submittedName>
</protein>
<dbReference type="InterPro" id="IPR036388">
    <property type="entry name" value="WH-like_DNA-bd_sf"/>
</dbReference>
<keyword evidence="3" id="KW-1185">Reference proteome</keyword>
<sequence>MPKITTKSVYALAAVYFLYSHMHKLPMKIESIAEGAHIPKNFLEQLLLLLKKSGILKSIRGARGGYTFAKDVQEILFLDIVKAVESECCSDVCKTHNPVLDLFWKDLGACIQDFLQRPISDLDTYIKKTQEASLFII</sequence>
<dbReference type="NCBIfam" id="TIGR00738">
    <property type="entry name" value="rrf2_super"/>
    <property type="match status" value="1"/>
</dbReference>
<evidence type="ECO:0000313" key="2">
    <source>
        <dbReference type="EMBL" id="SMC08739.1"/>
    </source>
</evidence>
<evidence type="ECO:0000313" key="3">
    <source>
        <dbReference type="Proteomes" id="UP000192602"/>
    </source>
</evidence>